<keyword evidence="1" id="KW-0472">Membrane</keyword>
<dbReference type="OrthoDB" id="416434at2759"/>
<evidence type="ECO:0000256" key="2">
    <source>
        <dbReference type="SAM" id="SignalP"/>
    </source>
</evidence>
<dbReference type="EMBL" id="CAJNJA010069175">
    <property type="protein sequence ID" value="CAE7897084.1"/>
    <property type="molecule type" value="Genomic_DNA"/>
</dbReference>
<keyword evidence="1" id="KW-1133">Transmembrane helix</keyword>
<feature type="transmembrane region" description="Helical" evidence="1">
    <location>
        <begin position="156"/>
        <end position="174"/>
    </location>
</feature>
<evidence type="ECO:0000256" key="1">
    <source>
        <dbReference type="SAM" id="Phobius"/>
    </source>
</evidence>
<evidence type="ECO:0000313" key="4">
    <source>
        <dbReference type="Proteomes" id="UP000601435"/>
    </source>
</evidence>
<reference evidence="3" key="1">
    <citation type="submission" date="2021-02" db="EMBL/GenBank/DDBJ databases">
        <authorList>
            <person name="Dougan E. K."/>
            <person name="Rhodes N."/>
            <person name="Thang M."/>
            <person name="Chan C."/>
        </authorList>
    </citation>
    <scope>NUCLEOTIDE SEQUENCE</scope>
</reference>
<accession>A0A813B9V4</accession>
<protein>
    <submittedName>
        <fullName evidence="3">Uncharacterized protein</fullName>
    </submittedName>
</protein>
<sequence length="219" mass="23648">MSSLRAAVIGVAAFCVASVAYEAFVSPAARPAPLVAAKSAASSAPPAAAAGWGLAAAGLAVGAHAGLAVAFRARAARQAETKPAEKSKYVETVADERLFEQVYLQYTSEYLKGPLYWHPDKLQGWLPDYPGTPMIKEGKYTSHVIGNLKAFSSNELAFLSMLFFGVGLYGNLQFNFYDPQWAKVDAGGFFNVSYIVESFLLPISFFMHIACYIQRQNGK</sequence>
<dbReference type="Proteomes" id="UP000601435">
    <property type="component" value="Unassembled WGS sequence"/>
</dbReference>
<feature type="signal peptide" evidence="2">
    <location>
        <begin position="1"/>
        <end position="22"/>
    </location>
</feature>
<keyword evidence="2" id="KW-0732">Signal</keyword>
<feature type="chain" id="PRO_5032576590" evidence="2">
    <location>
        <begin position="23"/>
        <end position="219"/>
    </location>
</feature>
<feature type="transmembrane region" description="Helical" evidence="1">
    <location>
        <begin position="47"/>
        <end position="71"/>
    </location>
</feature>
<comment type="caution">
    <text evidence="3">The sequence shown here is derived from an EMBL/GenBank/DDBJ whole genome shotgun (WGS) entry which is preliminary data.</text>
</comment>
<keyword evidence="4" id="KW-1185">Reference proteome</keyword>
<evidence type="ECO:0000313" key="3">
    <source>
        <dbReference type="EMBL" id="CAE7897084.1"/>
    </source>
</evidence>
<name>A0A813B9V4_9DINO</name>
<feature type="transmembrane region" description="Helical" evidence="1">
    <location>
        <begin position="194"/>
        <end position="213"/>
    </location>
</feature>
<dbReference type="AlphaFoldDB" id="A0A813B9V4"/>
<proteinExistence type="predicted"/>
<keyword evidence="1" id="KW-0812">Transmembrane</keyword>
<gene>
    <name evidence="3" type="ORF">SNEC2469_LOCUS30082</name>
</gene>
<organism evidence="3 4">
    <name type="scientific">Symbiodinium necroappetens</name>
    <dbReference type="NCBI Taxonomy" id="1628268"/>
    <lineage>
        <taxon>Eukaryota</taxon>
        <taxon>Sar</taxon>
        <taxon>Alveolata</taxon>
        <taxon>Dinophyceae</taxon>
        <taxon>Suessiales</taxon>
        <taxon>Symbiodiniaceae</taxon>
        <taxon>Symbiodinium</taxon>
    </lineage>
</organism>